<keyword evidence="2" id="KW-0269">Exonuclease</keyword>
<dbReference type="EMBL" id="CP117884">
    <property type="protein sequence ID" value="WDF83023.1"/>
    <property type="molecule type" value="Genomic_DNA"/>
</dbReference>
<feature type="compositionally biased region" description="Polar residues" evidence="1">
    <location>
        <begin position="212"/>
        <end position="223"/>
    </location>
</feature>
<keyword evidence="2" id="KW-0540">Nuclease</keyword>
<protein>
    <submittedName>
        <fullName evidence="2">SbcC family exonuclease</fullName>
    </submittedName>
</protein>
<feature type="region of interest" description="Disordered" evidence="1">
    <location>
        <begin position="160"/>
        <end position="231"/>
    </location>
</feature>
<gene>
    <name evidence="2" type="ORF">PQ472_01905</name>
</gene>
<evidence type="ECO:0000313" key="3">
    <source>
        <dbReference type="Proteomes" id="UP001220377"/>
    </source>
</evidence>
<reference evidence="2 3" key="1">
    <citation type="submission" date="2023-02" db="EMBL/GenBank/DDBJ databases">
        <title>Genome sequence of Lacticaseibacillus sp. KACC 23028.</title>
        <authorList>
            <person name="Kim S."/>
            <person name="Heo J."/>
            <person name="Kwon S.-W."/>
        </authorList>
    </citation>
    <scope>NUCLEOTIDE SEQUENCE [LARGE SCALE GENOMIC DNA]</scope>
    <source>
        <strain evidence="2 3">KACC 23028</strain>
    </source>
</reference>
<keyword evidence="3" id="KW-1185">Reference proteome</keyword>
<evidence type="ECO:0000256" key="1">
    <source>
        <dbReference type="SAM" id="MobiDB-lite"/>
    </source>
</evidence>
<keyword evidence="2" id="KW-0378">Hydrolase</keyword>
<organism evidence="2 3">
    <name type="scientific">Lacticaseibacillus pabuli</name>
    <dbReference type="NCBI Taxonomy" id="3025672"/>
    <lineage>
        <taxon>Bacteria</taxon>
        <taxon>Bacillati</taxon>
        <taxon>Bacillota</taxon>
        <taxon>Bacilli</taxon>
        <taxon>Lactobacillales</taxon>
        <taxon>Lactobacillaceae</taxon>
        <taxon>Lacticaseibacillus</taxon>
    </lineage>
</organism>
<evidence type="ECO:0000313" key="2">
    <source>
        <dbReference type="EMBL" id="WDF83023.1"/>
    </source>
</evidence>
<dbReference type="Proteomes" id="UP001220377">
    <property type="component" value="Chromosome"/>
</dbReference>
<name>A0ABY7WS64_9LACO</name>
<dbReference type="RefSeq" id="WP_274260883.1">
    <property type="nucleotide sequence ID" value="NZ_CP117884.1"/>
</dbReference>
<sequence length="292" mass="34009">MSVENSLAYQQKFFGEFAKAWQDHSYYRLYAGIDKTAETLRLDIHEVPGYILAYDKSAQKELRHFLQSNLVDWLREYVPFFEVSDDGHVYFGDWYHRREFGSLDVFARSIVHQSESQQAILPHLSQFAQDPDHYLDDQIEHLRKEVYQRATDLHARLENLETSEDEPEELQQRSSSNSGSGFRGLLKNFIDPDDAPSSSNSSNGDAPKKRPLSNTNEISQVRTQFEDAKDDADQRFDAEKRQLQVDAAVTRYEYQAVMNRYSSIDQFINILTNLRKDYMKALKAAEEERQNA</sequence>
<feature type="compositionally biased region" description="Low complexity" evidence="1">
    <location>
        <begin position="195"/>
        <end position="205"/>
    </location>
</feature>
<accession>A0ABY7WS64</accession>
<dbReference type="GO" id="GO:0004527">
    <property type="term" value="F:exonuclease activity"/>
    <property type="evidence" value="ECO:0007669"/>
    <property type="project" value="UniProtKB-KW"/>
</dbReference>
<proteinExistence type="predicted"/>